<dbReference type="Proteomes" id="UP000017746">
    <property type="component" value="Chromosome"/>
</dbReference>
<evidence type="ECO:0008006" key="3">
    <source>
        <dbReference type="Google" id="ProtNLM"/>
    </source>
</evidence>
<reference evidence="1 2" key="1">
    <citation type="journal article" date="2014" name="J. Biotechnol.">
        <title>Complete genome sequence of the actinobacterium Actinoplanes friuliensis HAG 010964, producer of the lipopeptide antibiotic friulimycin.</title>
        <authorList>
            <person name="Ruckert C."/>
            <person name="Szczepanowski R."/>
            <person name="Albersmeier A."/>
            <person name="Goesmann A."/>
            <person name="Fischer N."/>
            <person name="Steinkamper A."/>
            <person name="Puhler A."/>
            <person name="Biener R."/>
            <person name="Schwartz D."/>
            <person name="Kalinowski J."/>
        </authorList>
    </citation>
    <scope>NUCLEOTIDE SEQUENCE [LARGE SCALE GENOMIC DNA]</scope>
    <source>
        <strain evidence="1 2">DSM 7358</strain>
    </source>
</reference>
<name>U5W4J9_9ACTN</name>
<dbReference type="KEGG" id="afs:AFR_29335"/>
<dbReference type="HOGENOM" id="CLU_1264674_0_0_11"/>
<accession>U5W4J9</accession>
<sequence>MLRRFVGLLEADLAAAGFVRRGPVFRYFDPEGNGIALNIQRTTALQGEVAFFINVGVLLAPHLRYYFGEDDARRDAMPHHSVWNHRLVATDDTAELPDHTFTLSTEADVEYAATIVRVWLAKNLPGMKTWLGDTDAMLAAAEADRERAARARTEQLASGRWKSGAWPEGRWSTRLIAAYRHAERGDVDAVMDFPHSDPDSVGADIVALARRRAAERKR</sequence>
<dbReference type="AlphaFoldDB" id="U5W4J9"/>
<dbReference type="PATRIC" id="fig|1246995.3.peg.5944"/>
<proteinExistence type="predicted"/>
<protein>
    <recommendedName>
        <fullName evidence="3">DUF4304 domain-containing protein</fullName>
    </recommendedName>
</protein>
<dbReference type="EMBL" id="CP006272">
    <property type="protein sequence ID" value="AGZ44128.1"/>
    <property type="molecule type" value="Genomic_DNA"/>
</dbReference>
<evidence type="ECO:0000313" key="1">
    <source>
        <dbReference type="EMBL" id="AGZ44128.1"/>
    </source>
</evidence>
<organism evidence="1 2">
    <name type="scientific">Actinoplanes friuliensis DSM 7358</name>
    <dbReference type="NCBI Taxonomy" id="1246995"/>
    <lineage>
        <taxon>Bacteria</taxon>
        <taxon>Bacillati</taxon>
        <taxon>Actinomycetota</taxon>
        <taxon>Actinomycetes</taxon>
        <taxon>Micromonosporales</taxon>
        <taxon>Micromonosporaceae</taxon>
        <taxon>Actinoplanes</taxon>
    </lineage>
</organism>
<keyword evidence="2" id="KW-1185">Reference proteome</keyword>
<gene>
    <name evidence="1" type="ORF">AFR_29335</name>
</gene>
<evidence type="ECO:0000313" key="2">
    <source>
        <dbReference type="Proteomes" id="UP000017746"/>
    </source>
</evidence>